<evidence type="ECO:0000259" key="10">
    <source>
        <dbReference type="Pfam" id="PF00562"/>
    </source>
</evidence>
<keyword evidence="7" id="KW-0862">Zinc</keyword>
<dbReference type="CDD" id="cd00653">
    <property type="entry name" value="RNA_pol_B_RPB2"/>
    <property type="match status" value="1"/>
</dbReference>
<dbReference type="Gene3D" id="2.40.270.10">
    <property type="entry name" value="DNA-directed RNA polymerase, subunit 2, domain 6"/>
    <property type="match status" value="1"/>
</dbReference>
<dbReference type="InterPro" id="IPR007120">
    <property type="entry name" value="DNA-dir_RNAP_su2_dom"/>
</dbReference>
<dbReference type="PANTHER" id="PTHR20856">
    <property type="entry name" value="DNA-DIRECTED RNA POLYMERASE I SUBUNIT 2"/>
    <property type="match status" value="1"/>
</dbReference>
<evidence type="ECO:0000256" key="1">
    <source>
        <dbReference type="ARBA" id="ARBA00006835"/>
    </source>
</evidence>
<dbReference type="GO" id="GO:0046872">
    <property type="term" value="F:metal ion binding"/>
    <property type="evidence" value="ECO:0007669"/>
    <property type="project" value="UniProtKB-KW"/>
</dbReference>
<dbReference type="InterPro" id="IPR007644">
    <property type="entry name" value="RNA_pol_bsu_protrusion"/>
</dbReference>
<reference evidence="16" key="1">
    <citation type="journal article" date="2020" name="Nature">
        <title>Giant virus diversity and host interactions through global metagenomics.</title>
        <authorList>
            <person name="Schulz F."/>
            <person name="Roux S."/>
            <person name="Paez-Espino D."/>
            <person name="Jungbluth S."/>
            <person name="Walsh D.A."/>
            <person name="Denef V.J."/>
            <person name="McMahon K.D."/>
            <person name="Konstantinidis K.T."/>
            <person name="Eloe-Fadrosh E.A."/>
            <person name="Kyrpides N.C."/>
            <person name="Woyke T."/>
        </authorList>
    </citation>
    <scope>NUCLEOTIDE SEQUENCE</scope>
    <source>
        <strain evidence="16">GVMAG-M-3300018416-45</strain>
    </source>
</reference>
<feature type="region of interest" description="Disordered" evidence="9">
    <location>
        <begin position="1260"/>
        <end position="1307"/>
    </location>
</feature>
<feature type="domain" description="RNA polymerase Rpb2" evidence="12">
    <location>
        <begin position="238"/>
        <end position="374"/>
    </location>
</feature>
<evidence type="ECO:0000256" key="2">
    <source>
        <dbReference type="ARBA" id="ARBA00012418"/>
    </source>
</evidence>
<dbReference type="Pfam" id="PF04563">
    <property type="entry name" value="RNA_pol_Rpb2_1"/>
    <property type="match status" value="1"/>
</dbReference>
<dbReference type="Pfam" id="PF04561">
    <property type="entry name" value="RNA_pol_Rpb2_2"/>
    <property type="match status" value="1"/>
</dbReference>
<feature type="domain" description="DNA-directed RNA polymerase subunit 2 hybrid-binding" evidence="10">
    <location>
        <begin position="722"/>
        <end position="1087"/>
    </location>
</feature>
<dbReference type="SUPFAM" id="SSF64484">
    <property type="entry name" value="beta and beta-prime subunits of DNA dependent RNA-polymerase"/>
    <property type="match status" value="1"/>
</dbReference>
<dbReference type="InterPro" id="IPR007645">
    <property type="entry name" value="RNA_pol_Rpb2_3"/>
</dbReference>
<dbReference type="Pfam" id="PF04566">
    <property type="entry name" value="RNA_pol_Rpb2_4"/>
    <property type="match status" value="1"/>
</dbReference>
<dbReference type="Pfam" id="PF04560">
    <property type="entry name" value="RNA_pol_Rpb2_7"/>
    <property type="match status" value="1"/>
</dbReference>
<dbReference type="InterPro" id="IPR037034">
    <property type="entry name" value="RNA_pol_Rpb2_2_sf"/>
</dbReference>
<evidence type="ECO:0000259" key="15">
    <source>
        <dbReference type="Pfam" id="PF04566"/>
    </source>
</evidence>
<evidence type="ECO:0000256" key="5">
    <source>
        <dbReference type="ARBA" id="ARBA00022695"/>
    </source>
</evidence>
<feature type="domain" description="RNA polymerase Rpb2" evidence="11">
    <location>
        <begin position="1090"/>
        <end position="1201"/>
    </location>
</feature>
<evidence type="ECO:0000313" key="16">
    <source>
        <dbReference type="EMBL" id="QHS94658.1"/>
    </source>
</evidence>
<name>A0A6C0BTB9_9ZZZZ</name>
<evidence type="ECO:0000256" key="9">
    <source>
        <dbReference type="SAM" id="MobiDB-lite"/>
    </source>
</evidence>
<organism evidence="16">
    <name type="scientific">viral metagenome</name>
    <dbReference type="NCBI Taxonomy" id="1070528"/>
    <lineage>
        <taxon>unclassified sequences</taxon>
        <taxon>metagenomes</taxon>
        <taxon>organismal metagenomes</taxon>
    </lineage>
</organism>
<keyword evidence="4" id="KW-0808">Transferase</keyword>
<dbReference type="InterPro" id="IPR015712">
    <property type="entry name" value="DNA-dir_RNA_pol_su2"/>
</dbReference>
<accession>A0A6C0BTB9</accession>
<protein>
    <recommendedName>
        <fullName evidence="2">DNA-directed RNA polymerase</fullName>
        <ecNumber evidence="2">2.7.7.6</ecNumber>
    </recommendedName>
</protein>
<dbReference type="InterPro" id="IPR014724">
    <property type="entry name" value="RNA_pol_RPB2_OB-fold"/>
</dbReference>
<evidence type="ECO:0000256" key="8">
    <source>
        <dbReference type="ARBA" id="ARBA00023163"/>
    </source>
</evidence>
<feature type="domain" description="RNA polymerase Rpb2" evidence="14">
    <location>
        <begin position="458"/>
        <end position="518"/>
    </location>
</feature>
<dbReference type="InterPro" id="IPR037033">
    <property type="entry name" value="DNA-dir_RNAP_su2_hyb_sf"/>
</dbReference>
<feature type="domain" description="RNA polymerase beta subunit protrusion" evidence="13">
    <location>
        <begin position="21"/>
        <end position="402"/>
    </location>
</feature>
<dbReference type="GO" id="GO:0003677">
    <property type="term" value="F:DNA binding"/>
    <property type="evidence" value="ECO:0007669"/>
    <property type="project" value="InterPro"/>
</dbReference>
<dbReference type="GO" id="GO:0006351">
    <property type="term" value="P:DNA-templated transcription"/>
    <property type="evidence" value="ECO:0007669"/>
    <property type="project" value="InterPro"/>
</dbReference>
<evidence type="ECO:0000259" key="12">
    <source>
        <dbReference type="Pfam" id="PF04561"/>
    </source>
</evidence>
<keyword evidence="8" id="KW-0804">Transcription</keyword>
<sequence length="1307" mass="147305">MSDTLSQFMIDAMFDGNPELLVQHQLHSVNLFYDVNIFKILRENNPIKIMKEQDENGEYHRRCDIYIGGKSGDKIYYGKPVIFDESREHYMYPNEARLRNMTYGVTMHVDVDVDFFISSPETGEVPTEPTNSITLPDRFYMGRFPIMLMSNMCILKGMTSDVRFEFGECRNEYGGYFIIDGSEKVVVPQEKFADNMIYIRDTGDDTYSHSANIRSVSDDLSKPIRALSIKIMAPNATYDDTQIVVSVPNVRKPVPLFILMRALGVISDKDVIERCILNLDKNSEYIELFRSSIHDCSSIFNQTLALKYIATLTKGKTIPHVIEILTDYLLPHIGEMNFVDKSYFIGHMVFELLKVYCKKSPPTDRDSFMFKRIELPGNLMTDLFREFYTKQRKEIFQKIDKEYYFKTGMYRDNFQELILANKTEIFSNRIVERGFQKAFKGDWGGESHTKRIGVIQPINRLSHNAAIAHLRKINLPLDASAKVVGPRLLHTSQWGMIDPLDTPDGGNVGLHKHMAIGAVITNGYPASALVGLLVQGGMRHIHEILTCDLSDYHKVFLNGAWIGVVDDPTGIIGLRLLRRNCIIPPLTSIYRDMKNLKIDIWTDSGRLSRPVYCIDDGIVSHDLPHIKKGIDEKNITWTQLVTGTNSKLIENVSIYSDKVYESGELYSKDVDLMKGKSAIEYLDTSELNECMVDCQWLERDIKKKYTHKEIHGSLLLGLLGNQVIFAEHNPLPRDLFACGQMKQAVSLYHSNYQNRFDKTGIVLNYGQVPLVKSRYLEKISREQHPYGENVIVAIMSLNGYNVEDSILFNSASVDRGLFRTTYYNSYESHEENGAVGESNTNKVFSDVLNDNVSGTKRGVDYSHLNPNGLIKEGTQMNDKTVVIGVKTSNIESPELQTDSSILPKKGQKGVVDKVYMTEDKTGNRIAKVRLRDERIPAIGDKFCSRCGQKGTVGLIVPEQDIPFTKDGTRPDIIINPHAIPSRMTIGQLIECIMGKACSVVGGFGDCTAFMNNGRKDILFGNLLSSVGFHSSGNELLYNGQTGVQLEADIFIGPTYYMRLKHLVKDKMNHRAKGPKTLLTRQTVQGRANDGGLRIGEMERDGIISHGANYFLQESMLTRGDDYYMAVCNKTGMTAIYNEKRDLFISPLADGPIKFSGTMGDDMNVQQITKYGRSFSVIRVPYTFKLLLQELQTMHVQMRMVTSDNVNQIYSMGFSDNLIKLTGKSSLGDIYRKQFGNIIKGQFDIGNTTPSQDILGAGVVEPSATPLEPSATPLEPDSDTPLLSSVTESPSIDVPDDEKETDKKTVKY</sequence>
<dbReference type="Gene3D" id="2.40.50.150">
    <property type="match status" value="1"/>
</dbReference>
<evidence type="ECO:0000256" key="6">
    <source>
        <dbReference type="ARBA" id="ARBA00022723"/>
    </source>
</evidence>
<keyword evidence="6" id="KW-0479">Metal-binding</keyword>
<dbReference type="EMBL" id="MN739228">
    <property type="protein sequence ID" value="QHS94658.1"/>
    <property type="molecule type" value="Genomic_DNA"/>
</dbReference>
<dbReference type="InterPro" id="IPR007642">
    <property type="entry name" value="RNA_pol_Rpb2_2"/>
</dbReference>
<keyword evidence="3" id="KW-0240">DNA-directed RNA polymerase</keyword>
<dbReference type="GO" id="GO:0032549">
    <property type="term" value="F:ribonucleoside binding"/>
    <property type="evidence" value="ECO:0007669"/>
    <property type="project" value="InterPro"/>
</dbReference>
<evidence type="ECO:0000259" key="13">
    <source>
        <dbReference type="Pfam" id="PF04563"/>
    </source>
</evidence>
<dbReference type="GO" id="GO:0000428">
    <property type="term" value="C:DNA-directed RNA polymerase complex"/>
    <property type="evidence" value="ECO:0007669"/>
    <property type="project" value="UniProtKB-KW"/>
</dbReference>
<dbReference type="Pfam" id="PF00562">
    <property type="entry name" value="RNA_pol_Rpb2_6"/>
    <property type="match status" value="1"/>
</dbReference>
<evidence type="ECO:0000256" key="7">
    <source>
        <dbReference type="ARBA" id="ARBA00022833"/>
    </source>
</evidence>
<feature type="compositionally biased region" description="Polar residues" evidence="9">
    <location>
        <begin position="1280"/>
        <end position="1289"/>
    </location>
</feature>
<evidence type="ECO:0000256" key="4">
    <source>
        <dbReference type="ARBA" id="ARBA00022679"/>
    </source>
</evidence>
<evidence type="ECO:0000256" key="3">
    <source>
        <dbReference type="ARBA" id="ARBA00022478"/>
    </source>
</evidence>
<dbReference type="GO" id="GO:0003899">
    <property type="term" value="F:DNA-directed RNA polymerase activity"/>
    <property type="evidence" value="ECO:0007669"/>
    <property type="project" value="UniProtKB-EC"/>
</dbReference>
<dbReference type="Gene3D" id="3.90.1070.20">
    <property type="match status" value="1"/>
</dbReference>
<dbReference type="InterPro" id="IPR007646">
    <property type="entry name" value="RNA_pol_Rpb2_4"/>
</dbReference>
<dbReference type="Gene3D" id="3.90.1800.10">
    <property type="entry name" value="RNA polymerase alpha subunit dimerisation domain"/>
    <property type="match status" value="1"/>
</dbReference>
<evidence type="ECO:0000259" key="14">
    <source>
        <dbReference type="Pfam" id="PF04565"/>
    </source>
</evidence>
<proteinExistence type="inferred from homology"/>
<evidence type="ECO:0000259" key="11">
    <source>
        <dbReference type="Pfam" id="PF04560"/>
    </source>
</evidence>
<dbReference type="Gene3D" id="3.90.1110.10">
    <property type="entry name" value="RNA polymerase Rpb2, domain 2"/>
    <property type="match status" value="1"/>
</dbReference>
<dbReference type="InterPro" id="IPR007641">
    <property type="entry name" value="RNA_pol_Rpb2_7"/>
</dbReference>
<dbReference type="Pfam" id="PF04565">
    <property type="entry name" value="RNA_pol_Rpb2_3"/>
    <property type="match status" value="1"/>
</dbReference>
<dbReference type="Gene3D" id="3.90.1100.10">
    <property type="match status" value="1"/>
</dbReference>
<comment type="similarity">
    <text evidence="1">Belongs to the RNA polymerase beta chain family.</text>
</comment>
<dbReference type="EC" id="2.7.7.6" evidence="2"/>
<keyword evidence="5" id="KW-0548">Nucleotidyltransferase</keyword>
<feature type="domain" description="RNA polymerase Rpb2" evidence="15">
    <location>
        <begin position="555"/>
        <end position="614"/>
    </location>
</feature>